<organism evidence="1 2">
    <name type="scientific">[Eubacterium] siraeum V10Sc8a</name>
    <dbReference type="NCBI Taxonomy" id="717961"/>
    <lineage>
        <taxon>Bacteria</taxon>
        <taxon>Bacillati</taxon>
        <taxon>Bacillota</taxon>
        <taxon>Clostridia</taxon>
        <taxon>Eubacteriales</taxon>
        <taxon>Oscillospiraceae</taxon>
        <taxon>Oscillospiraceae incertae sedis</taxon>
    </lineage>
</organism>
<dbReference type="PATRIC" id="fig|717961.3.peg.1925"/>
<gene>
    <name evidence="1" type="ORF">ES1_18060</name>
</gene>
<protein>
    <submittedName>
        <fullName evidence="1">Uncharacterized protein</fullName>
    </submittedName>
</protein>
<evidence type="ECO:0000313" key="1">
    <source>
        <dbReference type="EMBL" id="CBL34722.1"/>
    </source>
</evidence>
<dbReference type="Proteomes" id="UP000007050">
    <property type="component" value="Chromosome"/>
</dbReference>
<dbReference type="BioCyc" id="ESIR717961:G136L-1499-MONOMER"/>
<sequence length="112" mass="13122">MEDSIFFEFKNNKFVLKGTNAGYTIVEHNEVKDTDGSMIGIALAKSSTQYVTWRFTFFPKSEYFSGFNHGHYFINELSAKKDYFDRSSEMCKNLITRSEPRCQEPEEEDMEI</sequence>
<proteinExistence type="predicted"/>
<reference evidence="1 2" key="2">
    <citation type="submission" date="2010-03" db="EMBL/GenBank/DDBJ databases">
        <authorList>
            <person name="Pajon A."/>
        </authorList>
    </citation>
    <scope>NUCLEOTIDE SEQUENCE [LARGE SCALE GENOMIC DNA]</scope>
    <source>
        <strain evidence="1 2">V10Sc8a</strain>
    </source>
</reference>
<dbReference type="EMBL" id="FP929059">
    <property type="protein sequence ID" value="CBL34722.1"/>
    <property type="molecule type" value="Genomic_DNA"/>
</dbReference>
<accession>D4MLT9</accession>
<reference evidence="1 2" key="1">
    <citation type="submission" date="2010-03" db="EMBL/GenBank/DDBJ databases">
        <title>The genome sequence of Eubacterium siraeum V10Sc8a.</title>
        <authorList>
            <consortium name="metaHIT consortium -- http://www.metahit.eu/"/>
            <person name="Pajon A."/>
            <person name="Turner K."/>
            <person name="Parkhill J."/>
            <person name="Duncan S."/>
            <person name="Flint H."/>
        </authorList>
    </citation>
    <scope>NUCLEOTIDE SEQUENCE [LARGE SCALE GENOMIC DNA]</scope>
    <source>
        <strain evidence="1 2">V10Sc8a</strain>
    </source>
</reference>
<dbReference type="AlphaFoldDB" id="D4MLT9"/>
<name>D4MLT9_9FIRM</name>
<dbReference type="KEGG" id="esr:ES1_18060"/>
<dbReference type="HOGENOM" id="CLU_2154582_0_0_9"/>
<evidence type="ECO:0000313" key="2">
    <source>
        <dbReference type="Proteomes" id="UP000007050"/>
    </source>
</evidence>